<keyword evidence="1" id="KW-0812">Transmembrane</keyword>
<keyword evidence="1" id="KW-0472">Membrane</keyword>
<comment type="caution">
    <text evidence="2">The sequence shown here is derived from an EMBL/GenBank/DDBJ whole genome shotgun (WGS) entry which is preliminary data.</text>
</comment>
<name>A0ABD3WPG2_SINWO</name>
<dbReference type="Proteomes" id="UP001634394">
    <property type="component" value="Unassembled WGS sequence"/>
</dbReference>
<evidence type="ECO:0000256" key="1">
    <source>
        <dbReference type="SAM" id="Phobius"/>
    </source>
</evidence>
<keyword evidence="3" id="KW-1185">Reference proteome</keyword>
<organism evidence="2 3">
    <name type="scientific">Sinanodonta woodiana</name>
    <name type="common">Chinese pond mussel</name>
    <name type="synonym">Anodonta woodiana</name>
    <dbReference type="NCBI Taxonomy" id="1069815"/>
    <lineage>
        <taxon>Eukaryota</taxon>
        <taxon>Metazoa</taxon>
        <taxon>Spiralia</taxon>
        <taxon>Lophotrochozoa</taxon>
        <taxon>Mollusca</taxon>
        <taxon>Bivalvia</taxon>
        <taxon>Autobranchia</taxon>
        <taxon>Heteroconchia</taxon>
        <taxon>Palaeoheterodonta</taxon>
        <taxon>Unionida</taxon>
        <taxon>Unionoidea</taxon>
        <taxon>Unionidae</taxon>
        <taxon>Unioninae</taxon>
        <taxon>Sinanodonta</taxon>
    </lineage>
</organism>
<keyword evidence="1" id="KW-1133">Transmembrane helix</keyword>
<gene>
    <name evidence="2" type="ORF">ACJMK2_037605</name>
</gene>
<evidence type="ECO:0000313" key="3">
    <source>
        <dbReference type="Proteomes" id="UP001634394"/>
    </source>
</evidence>
<proteinExistence type="predicted"/>
<dbReference type="EMBL" id="JBJQND010000006">
    <property type="protein sequence ID" value="KAL3874618.1"/>
    <property type="molecule type" value="Genomic_DNA"/>
</dbReference>
<feature type="transmembrane region" description="Helical" evidence="1">
    <location>
        <begin position="7"/>
        <end position="29"/>
    </location>
</feature>
<evidence type="ECO:0000313" key="2">
    <source>
        <dbReference type="EMBL" id="KAL3874618.1"/>
    </source>
</evidence>
<dbReference type="AlphaFoldDB" id="A0ABD3WPG2"/>
<reference evidence="2 3" key="1">
    <citation type="submission" date="2024-11" db="EMBL/GenBank/DDBJ databases">
        <title>Chromosome-level genome assembly of the freshwater bivalve Anodonta woodiana.</title>
        <authorList>
            <person name="Chen X."/>
        </authorList>
    </citation>
    <scope>NUCLEOTIDE SEQUENCE [LARGE SCALE GENOMIC DNA]</scope>
    <source>
        <strain evidence="2">MN2024</strain>
        <tissue evidence="2">Gills</tissue>
    </source>
</reference>
<sequence length="379" mass="42599">MSRSSLIFKGIAILSLLTVLDILFFGVLMHRKNDVPVCSADDVYHSVVDYIQKNGKSNLEDSLPDICRKPSIDVKIKENLDAAIKNIIQECEKERRTPKVFITYPIVALFSTWASTNDTVKAEIHKNTLRNWASLKPKIQPILFTNDSKEVALANEYGWHTLPIIHEGSGAPVLKTMFKTVIEKYSGSVLYGYANSDILFTDDLVSTLEAVVTYYNDSTPVLVTGRRTNVPNITQEVADSFDNLRAAARDRGELFSTNAEDLFFTNKYFPWSGIIDVVVGRLAYDNWLIAHTRCKLKIDIVDTTDSLLAVHQTTTAGGNWEGFKHPKSKHNYALLQKLKIKVKFENGFTSCAQMASLRNFCGRTVIMKRDSWPADCACV</sequence>
<protein>
    <submittedName>
        <fullName evidence="2">Uncharacterized protein</fullName>
    </submittedName>
</protein>
<accession>A0ABD3WPG2</accession>